<sequence length="123" mass="14208">MTSILEENLNYSLSSSAKEAYSLSDDEKLIRQWIYEHGPVVATFTVYKDFKNYKEGIYVHKYGDNMGLHAVKIIGWGRENGTDYWLIANSWNTDFGENGYFRILRGKNHCGIENQIDTAIMKV</sequence>
<evidence type="ECO:0000313" key="5">
    <source>
        <dbReference type="Proteomes" id="UP000054495"/>
    </source>
</evidence>
<feature type="domain" description="Peptidase C1A papain C-terminal" evidence="3">
    <location>
        <begin position="1"/>
        <end position="120"/>
    </location>
</feature>
<gene>
    <name evidence="4" type="ORF">ANCCEY_08290</name>
</gene>
<proteinExistence type="inferred from homology"/>
<dbReference type="InterPro" id="IPR038765">
    <property type="entry name" value="Papain-like_cys_pep_sf"/>
</dbReference>
<reference evidence="4 5" key="1">
    <citation type="submission" date="2013-05" db="EMBL/GenBank/DDBJ databases">
        <title>Draft genome of the parasitic nematode Anyclostoma ceylanicum.</title>
        <authorList>
            <person name="Mitreva M."/>
        </authorList>
    </citation>
    <scope>NUCLEOTIDE SEQUENCE [LARGE SCALE GENOMIC DNA]</scope>
</reference>
<dbReference type="InterPro" id="IPR013128">
    <property type="entry name" value="Peptidase_C1A"/>
</dbReference>
<dbReference type="Gene3D" id="3.90.70.10">
    <property type="entry name" value="Cysteine proteinases"/>
    <property type="match status" value="1"/>
</dbReference>
<evidence type="ECO:0000256" key="1">
    <source>
        <dbReference type="ARBA" id="ARBA00008455"/>
    </source>
</evidence>
<accession>A0A0D6LKP3</accession>
<dbReference type="GO" id="GO:0006508">
    <property type="term" value="P:proteolysis"/>
    <property type="evidence" value="ECO:0007669"/>
    <property type="project" value="UniProtKB-KW"/>
</dbReference>
<dbReference type="GO" id="GO:0008234">
    <property type="term" value="F:cysteine-type peptidase activity"/>
    <property type="evidence" value="ECO:0007669"/>
    <property type="project" value="InterPro"/>
</dbReference>
<dbReference type="InterPro" id="IPR025660">
    <property type="entry name" value="Pept_his_AS"/>
</dbReference>
<organism evidence="4 5">
    <name type="scientific">Ancylostoma ceylanicum</name>
    <dbReference type="NCBI Taxonomy" id="53326"/>
    <lineage>
        <taxon>Eukaryota</taxon>
        <taxon>Metazoa</taxon>
        <taxon>Ecdysozoa</taxon>
        <taxon>Nematoda</taxon>
        <taxon>Chromadorea</taxon>
        <taxon>Rhabditida</taxon>
        <taxon>Rhabditina</taxon>
        <taxon>Rhabditomorpha</taxon>
        <taxon>Strongyloidea</taxon>
        <taxon>Ancylostomatidae</taxon>
        <taxon>Ancylostomatinae</taxon>
        <taxon>Ancylostoma</taxon>
    </lineage>
</organism>
<dbReference type="Proteomes" id="UP000054495">
    <property type="component" value="Unassembled WGS sequence"/>
</dbReference>
<dbReference type="SUPFAM" id="SSF54001">
    <property type="entry name" value="Cysteine proteinases"/>
    <property type="match status" value="1"/>
</dbReference>
<keyword evidence="2" id="KW-1015">Disulfide bond</keyword>
<evidence type="ECO:0000259" key="3">
    <source>
        <dbReference type="SMART" id="SM00645"/>
    </source>
</evidence>
<dbReference type="AlphaFoldDB" id="A0A0D6LKP3"/>
<dbReference type="PROSITE" id="PS00639">
    <property type="entry name" value="THIOL_PROTEASE_HIS"/>
    <property type="match status" value="1"/>
</dbReference>
<keyword evidence="5" id="KW-1185">Reference proteome</keyword>
<protein>
    <submittedName>
        <fullName evidence="4">Papain family cysteine protease</fullName>
    </submittedName>
</protein>
<dbReference type="EMBL" id="KE125033">
    <property type="protein sequence ID" value="EPB72645.1"/>
    <property type="molecule type" value="Genomic_DNA"/>
</dbReference>
<dbReference type="Pfam" id="PF00112">
    <property type="entry name" value="Peptidase_C1"/>
    <property type="match status" value="1"/>
</dbReference>
<name>A0A0D6LKP3_9BILA</name>
<keyword evidence="4" id="KW-0645">Protease</keyword>
<dbReference type="InterPro" id="IPR025661">
    <property type="entry name" value="Pept_asp_AS"/>
</dbReference>
<keyword evidence="4" id="KW-0378">Hydrolase</keyword>
<evidence type="ECO:0000313" key="4">
    <source>
        <dbReference type="EMBL" id="EPB72645.1"/>
    </source>
</evidence>
<evidence type="ECO:0000256" key="2">
    <source>
        <dbReference type="ARBA" id="ARBA00023157"/>
    </source>
</evidence>
<dbReference type="PANTHER" id="PTHR12411">
    <property type="entry name" value="CYSTEINE PROTEASE FAMILY C1-RELATED"/>
    <property type="match status" value="1"/>
</dbReference>
<dbReference type="SMART" id="SM00645">
    <property type="entry name" value="Pept_C1"/>
    <property type="match status" value="1"/>
</dbReference>
<dbReference type="InterPro" id="IPR000668">
    <property type="entry name" value="Peptidase_C1A_C"/>
</dbReference>
<dbReference type="PROSITE" id="PS00640">
    <property type="entry name" value="THIOL_PROTEASE_ASN"/>
    <property type="match status" value="1"/>
</dbReference>
<comment type="similarity">
    <text evidence="1">Belongs to the peptidase C1 family.</text>
</comment>